<reference evidence="1" key="1">
    <citation type="journal article" date="2021" name="Genome Biol. Evol.">
        <title>A High-Quality Reference Genome for a Parasitic Bivalve with Doubly Uniparental Inheritance (Bivalvia: Unionida).</title>
        <authorList>
            <person name="Smith C.H."/>
        </authorList>
    </citation>
    <scope>NUCLEOTIDE SEQUENCE</scope>
    <source>
        <strain evidence="1">CHS0354</strain>
    </source>
</reference>
<comment type="caution">
    <text evidence="1">The sequence shown here is derived from an EMBL/GenBank/DDBJ whole genome shotgun (WGS) entry which is preliminary data.</text>
</comment>
<reference evidence="1" key="3">
    <citation type="submission" date="2023-05" db="EMBL/GenBank/DDBJ databases">
        <authorList>
            <person name="Smith C.H."/>
        </authorList>
    </citation>
    <scope>NUCLEOTIDE SEQUENCE</scope>
    <source>
        <strain evidence="1">CHS0354</strain>
        <tissue evidence="1">Mantle</tissue>
    </source>
</reference>
<dbReference type="Proteomes" id="UP001195483">
    <property type="component" value="Unassembled WGS sequence"/>
</dbReference>
<dbReference type="EMBL" id="JAEAOA010001055">
    <property type="protein sequence ID" value="KAK3602715.1"/>
    <property type="molecule type" value="Genomic_DNA"/>
</dbReference>
<protein>
    <submittedName>
        <fullName evidence="1">Uncharacterized protein</fullName>
    </submittedName>
</protein>
<reference evidence="1" key="2">
    <citation type="journal article" date="2021" name="Genome Biol. Evol.">
        <title>Developing a high-quality reference genome for a parasitic bivalve with doubly uniparental inheritance (Bivalvia: Unionida).</title>
        <authorList>
            <person name="Smith C.H."/>
        </authorList>
    </citation>
    <scope>NUCLEOTIDE SEQUENCE</scope>
    <source>
        <strain evidence="1">CHS0354</strain>
        <tissue evidence="1">Mantle</tissue>
    </source>
</reference>
<dbReference type="PANTHER" id="PTHR14187:SF5">
    <property type="entry name" value="HEAT SHOCK 70 KDA PROTEIN 12A"/>
    <property type="match status" value="1"/>
</dbReference>
<name>A0AAE0W759_9BIVA</name>
<sequence>MAFSQDILSLDDIMIRHLGEGEKELHVLTYFQRKDSTMAERIKTNDRRPNHGKLLVAAIDFGTTCTGYAYSLTQDYERDPLNIGTKQSWKGSAEIGLQAPTSILFDPGKNFHSFGFEAENKYKDLAFKKQHRDWYFFRHFKMILHHVKNLTRDTDLEATNQKLMKARVVFTKAIKAVIEHLQTTVISTKSY</sequence>
<dbReference type="PANTHER" id="PTHR14187">
    <property type="entry name" value="ALPHA KINASE/ELONGATION FACTOR 2 KINASE"/>
    <property type="match status" value="1"/>
</dbReference>
<evidence type="ECO:0000313" key="2">
    <source>
        <dbReference type="Proteomes" id="UP001195483"/>
    </source>
</evidence>
<dbReference type="Gene3D" id="3.30.420.40">
    <property type="match status" value="1"/>
</dbReference>
<gene>
    <name evidence="1" type="ORF">CHS0354_017157</name>
</gene>
<dbReference type="AlphaFoldDB" id="A0AAE0W759"/>
<accession>A0AAE0W759</accession>
<organism evidence="1 2">
    <name type="scientific">Potamilus streckersoni</name>
    <dbReference type="NCBI Taxonomy" id="2493646"/>
    <lineage>
        <taxon>Eukaryota</taxon>
        <taxon>Metazoa</taxon>
        <taxon>Spiralia</taxon>
        <taxon>Lophotrochozoa</taxon>
        <taxon>Mollusca</taxon>
        <taxon>Bivalvia</taxon>
        <taxon>Autobranchia</taxon>
        <taxon>Heteroconchia</taxon>
        <taxon>Palaeoheterodonta</taxon>
        <taxon>Unionida</taxon>
        <taxon>Unionoidea</taxon>
        <taxon>Unionidae</taxon>
        <taxon>Ambleminae</taxon>
        <taxon>Lampsilini</taxon>
        <taxon>Potamilus</taxon>
    </lineage>
</organism>
<keyword evidence="2" id="KW-1185">Reference proteome</keyword>
<proteinExistence type="predicted"/>
<evidence type="ECO:0000313" key="1">
    <source>
        <dbReference type="EMBL" id="KAK3602715.1"/>
    </source>
</evidence>